<feature type="compositionally biased region" description="Basic and acidic residues" evidence="1">
    <location>
        <begin position="525"/>
        <end position="553"/>
    </location>
</feature>
<dbReference type="InterPro" id="IPR000300">
    <property type="entry name" value="IPPc"/>
</dbReference>
<feature type="compositionally biased region" description="Acidic residues" evidence="1">
    <location>
        <begin position="554"/>
        <end position="571"/>
    </location>
</feature>
<feature type="compositionally biased region" description="Basic and acidic residues" evidence="1">
    <location>
        <begin position="682"/>
        <end position="692"/>
    </location>
</feature>
<protein>
    <submittedName>
        <fullName evidence="3">DNase I-like protein</fullName>
    </submittedName>
</protein>
<sequence>MAPNHSAQPLPRSHKPSPLTLSSSPLRPDPRHPRAGQSNVARRLQALFPSSPPSPSKDPSASPQPSRLELPQPPPAQPSSRPFLKVRILTWNMHDSLPKVFTPELVLKVTGLLKHVKGDLTELLGPIPAHNPVASPGLPTLSSDPSHPYHIVIVAGQECPSALGLPMALGAGFKLVDKDKEKDKEKDKAKETESVKSPPAPESLALPPESAHVRSKSLSRSDRHRHLDALEHSPPMASANLLRSHSQAEGRRHDDSHHHSLSYHPPAWTTLGENWYCNKPIPHHSTRSLPGTPDSPLLGGKEIADRPTDDETVHHRPGPGPYELLIKERMMGLYITVYVNVTIKHLVQGVSKSSVTAGLIGGRVGNKGGVGISLNVDGTRLLFINAHLAAHEGRVQHRLANLAKIKAELTVDDFLPPDDPRKMTEDLTDRFDHTFIFGDLNFRLNLTRQHADWLISRKEYGKALAFDQLREVMQKGDDTFSGFREAPITFPPTFKYDVLRTIKHSKRRKSIRNSQNPFSRHQHHEKVLSEIEEKEHETHRENDPKSGEERNEERENENDNENDNEQCEEDSVSVVSSTRTSVRSRYTITDGEASQTEGEGEGDDDFFFTSANKISVAPGKLVDKLMATDAVHKVKSKWTALVSPASPRPPTRRLSKRRSRRSGESFIATSISEIRSMAGSPFREEKIRRRESQAPGAHGEQAPKSARREFMNQLDLSSTSVGDREGEDMNLEDVGVYDSSHKQRVPSWCDRILWKSTVAPEPESPEGLSMMQPTRTRVGSFIQGLLPRTRHDSNSSMLSAVLNPMSRTPTPALSHTRASGPVSVSGHEAPPRAPRPRHTTPTISRPRSVESFPATASGQSRSAFSPSPNAHPRPHLFRRSSHDRPLRATSVPLTHSQTMPPVMSDVWTPTAETPSTVHAQLLSPTPALAPVTAPAAPPQAIPSISIFRSMLPFLHRDAPMQTIAPDCLRSSHLSQQPPQPRKGDVVCLGYHSLDDHGMRRLEGRSDHRPVIGSYAIYI</sequence>
<feature type="compositionally biased region" description="Low complexity" evidence="1">
    <location>
        <begin position="572"/>
        <end position="585"/>
    </location>
</feature>
<evidence type="ECO:0000259" key="2">
    <source>
        <dbReference type="SMART" id="SM00128"/>
    </source>
</evidence>
<reference evidence="3 4" key="1">
    <citation type="journal article" date="2012" name="Science">
        <title>The Paleozoic origin of enzymatic lignin decomposition reconstructed from 31 fungal genomes.</title>
        <authorList>
            <person name="Floudas D."/>
            <person name="Binder M."/>
            <person name="Riley R."/>
            <person name="Barry K."/>
            <person name="Blanchette R.A."/>
            <person name="Henrissat B."/>
            <person name="Martinez A.T."/>
            <person name="Otillar R."/>
            <person name="Spatafora J.W."/>
            <person name="Yadav J.S."/>
            <person name="Aerts A."/>
            <person name="Benoit I."/>
            <person name="Boyd A."/>
            <person name="Carlson A."/>
            <person name="Copeland A."/>
            <person name="Coutinho P.M."/>
            <person name="de Vries R.P."/>
            <person name="Ferreira P."/>
            <person name="Findley K."/>
            <person name="Foster B."/>
            <person name="Gaskell J."/>
            <person name="Glotzer D."/>
            <person name="Gorecki P."/>
            <person name="Heitman J."/>
            <person name="Hesse C."/>
            <person name="Hori C."/>
            <person name="Igarashi K."/>
            <person name="Jurgens J.A."/>
            <person name="Kallen N."/>
            <person name="Kersten P."/>
            <person name="Kohler A."/>
            <person name="Kuees U."/>
            <person name="Kumar T.K.A."/>
            <person name="Kuo A."/>
            <person name="LaButti K."/>
            <person name="Larrondo L.F."/>
            <person name="Lindquist E."/>
            <person name="Ling A."/>
            <person name="Lombard V."/>
            <person name="Lucas S."/>
            <person name="Lundell T."/>
            <person name="Martin R."/>
            <person name="McLaughlin D.J."/>
            <person name="Morgenstern I."/>
            <person name="Morin E."/>
            <person name="Murat C."/>
            <person name="Nagy L.G."/>
            <person name="Nolan M."/>
            <person name="Ohm R.A."/>
            <person name="Patyshakuliyeva A."/>
            <person name="Rokas A."/>
            <person name="Ruiz-Duenas F.J."/>
            <person name="Sabat G."/>
            <person name="Salamov A."/>
            <person name="Samejima M."/>
            <person name="Schmutz J."/>
            <person name="Slot J.C."/>
            <person name="St John F."/>
            <person name="Stenlid J."/>
            <person name="Sun H."/>
            <person name="Sun S."/>
            <person name="Syed K."/>
            <person name="Tsang A."/>
            <person name="Wiebenga A."/>
            <person name="Young D."/>
            <person name="Pisabarro A."/>
            <person name="Eastwood D.C."/>
            <person name="Martin F."/>
            <person name="Cullen D."/>
            <person name="Grigoriev I.V."/>
            <person name="Hibbett D.S."/>
        </authorList>
    </citation>
    <scope>NUCLEOTIDE SEQUENCE [LARGE SCALE GENOMIC DNA]</scope>
    <source>
        <strain evidence="3 4">MD-104</strain>
    </source>
</reference>
<dbReference type="GO" id="GO:0004439">
    <property type="term" value="F:phosphatidylinositol-4,5-bisphosphate 5-phosphatase activity"/>
    <property type="evidence" value="ECO:0007669"/>
    <property type="project" value="TreeGrafter"/>
</dbReference>
<dbReference type="AlphaFoldDB" id="A0A2H3JUQ6"/>
<dbReference type="InterPro" id="IPR036691">
    <property type="entry name" value="Endo/exonu/phosph_ase_sf"/>
</dbReference>
<dbReference type="Proteomes" id="UP000218811">
    <property type="component" value="Unassembled WGS sequence"/>
</dbReference>
<evidence type="ECO:0000256" key="1">
    <source>
        <dbReference type="SAM" id="MobiDB-lite"/>
    </source>
</evidence>
<dbReference type="STRING" id="742152.A0A2H3JUQ6"/>
<feature type="compositionally biased region" description="Polar residues" evidence="1">
    <location>
        <begin position="854"/>
        <end position="868"/>
    </location>
</feature>
<dbReference type="SUPFAM" id="SSF56219">
    <property type="entry name" value="DNase I-like"/>
    <property type="match status" value="1"/>
</dbReference>
<feature type="region of interest" description="Disordered" evidence="1">
    <location>
        <begin position="179"/>
        <end position="260"/>
    </location>
</feature>
<dbReference type="Gene3D" id="3.60.10.10">
    <property type="entry name" value="Endonuclease/exonuclease/phosphatase"/>
    <property type="match status" value="2"/>
</dbReference>
<name>A0A2H3JUQ6_WOLCO</name>
<evidence type="ECO:0000313" key="4">
    <source>
        <dbReference type="Proteomes" id="UP000218811"/>
    </source>
</evidence>
<feature type="region of interest" description="Disordered" evidence="1">
    <location>
        <begin position="286"/>
        <end position="317"/>
    </location>
</feature>
<dbReference type="EMBL" id="KB468124">
    <property type="protein sequence ID" value="PCH42639.1"/>
    <property type="molecule type" value="Genomic_DNA"/>
</dbReference>
<dbReference type="PANTHER" id="PTHR11200">
    <property type="entry name" value="INOSITOL 5-PHOSPHATASE"/>
    <property type="match status" value="1"/>
</dbReference>
<feature type="compositionally biased region" description="Basic and acidic residues" evidence="1">
    <location>
        <begin position="246"/>
        <end position="258"/>
    </location>
</feature>
<dbReference type="PANTHER" id="PTHR11200:SF275">
    <property type="entry name" value="LD06095P"/>
    <property type="match status" value="1"/>
</dbReference>
<dbReference type="InterPro" id="IPR046985">
    <property type="entry name" value="IP5"/>
</dbReference>
<proteinExistence type="predicted"/>
<evidence type="ECO:0000313" key="3">
    <source>
        <dbReference type="EMBL" id="PCH42639.1"/>
    </source>
</evidence>
<feature type="compositionally biased region" description="Basic and acidic residues" evidence="1">
    <location>
        <begin position="219"/>
        <end position="231"/>
    </location>
</feature>
<gene>
    <name evidence="3" type="ORF">WOLCODRAFT_152674</name>
</gene>
<dbReference type="OMA" id="KGPYQLL"/>
<dbReference type="GO" id="GO:0046856">
    <property type="term" value="P:phosphatidylinositol dephosphorylation"/>
    <property type="evidence" value="ECO:0007669"/>
    <property type="project" value="InterPro"/>
</dbReference>
<feature type="compositionally biased region" description="Polar residues" evidence="1">
    <location>
        <begin position="805"/>
        <end position="817"/>
    </location>
</feature>
<dbReference type="SMART" id="SM00128">
    <property type="entry name" value="IPPc"/>
    <property type="match status" value="1"/>
</dbReference>
<organism evidence="3 4">
    <name type="scientific">Wolfiporia cocos (strain MD-104)</name>
    <name type="common">Brown rot fungus</name>
    <dbReference type="NCBI Taxonomy" id="742152"/>
    <lineage>
        <taxon>Eukaryota</taxon>
        <taxon>Fungi</taxon>
        <taxon>Dikarya</taxon>
        <taxon>Basidiomycota</taxon>
        <taxon>Agaricomycotina</taxon>
        <taxon>Agaricomycetes</taxon>
        <taxon>Polyporales</taxon>
        <taxon>Phaeolaceae</taxon>
        <taxon>Wolfiporia</taxon>
    </lineage>
</organism>
<feature type="region of interest" description="Disordered" evidence="1">
    <location>
        <begin position="636"/>
        <end position="707"/>
    </location>
</feature>
<feature type="domain" description="Inositol polyphosphate-related phosphatase" evidence="2">
    <location>
        <begin position="266"/>
        <end position="537"/>
    </location>
</feature>
<feature type="region of interest" description="Disordered" evidence="1">
    <location>
        <begin position="505"/>
        <end position="604"/>
    </location>
</feature>
<feature type="compositionally biased region" description="Low complexity" evidence="1">
    <location>
        <begin position="57"/>
        <end position="66"/>
    </location>
</feature>
<feature type="compositionally biased region" description="Basic and acidic residues" evidence="1">
    <location>
        <begin position="302"/>
        <end position="314"/>
    </location>
</feature>
<dbReference type="OrthoDB" id="405996at2759"/>
<feature type="compositionally biased region" description="Basic and acidic residues" evidence="1">
    <location>
        <begin position="179"/>
        <end position="194"/>
    </location>
</feature>
<feature type="region of interest" description="Disordered" evidence="1">
    <location>
        <begin position="1"/>
        <end position="81"/>
    </location>
</feature>
<dbReference type="Pfam" id="PF22669">
    <property type="entry name" value="Exo_endo_phos2"/>
    <property type="match status" value="1"/>
</dbReference>
<keyword evidence="4" id="KW-1185">Reference proteome</keyword>
<feature type="compositionally biased region" description="Basic residues" evidence="1">
    <location>
        <begin position="650"/>
        <end position="660"/>
    </location>
</feature>
<accession>A0A2H3JUQ6</accession>
<feature type="compositionally biased region" description="Low complexity" evidence="1">
    <location>
        <begin position="16"/>
        <end position="26"/>
    </location>
</feature>
<feature type="region of interest" description="Disordered" evidence="1">
    <location>
        <begin position="802"/>
        <end position="885"/>
    </location>
</feature>